<evidence type="ECO:0000256" key="6">
    <source>
        <dbReference type="ARBA" id="ARBA00022679"/>
    </source>
</evidence>
<accession>A0AAU7XF12</accession>
<evidence type="ECO:0000256" key="4">
    <source>
        <dbReference type="ARBA" id="ARBA00022457"/>
    </source>
</evidence>
<dbReference type="NCBIfam" id="NF002677">
    <property type="entry name" value="PRK02406.1"/>
    <property type="match status" value="1"/>
</dbReference>
<dbReference type="AlphaFoldDB" id="A0AAU7XF12"/>
<keyword evidence="10 17" id="KW-0227">DNA damage</keyword>
<dbReference type="GO" id="GO:0006261">
    <property type="term" value="P:DNA-templated DNA replication"/>
    <property type="evidence" value="ECO:0007669"/>
    <property type="project" value="UniProtKB-UniRule"/>
</dbReference>
<dbReference type="InterPro" id="IPR001126">
    <property type="entry name" value="UmuC"/>
</dbReference>
<keyword evidence="11 17" id="KW-0460">Magnesium</keyword>
<evidence type="ECO:0000256" key="16">
    <source>
        <dbReference type="ARBA" id="ARBA00049244"/>
    </source>
</evidence>
<comment type="subcellular location">
    <subcellularLocation>
        <location evidence="1 17">Cytoplasm</location>
    </subcellularLocation>
</comment>
<evidence type="ECO:0000256" key="7">
    <source>
        <dbReference type="ARBA" id="ARBA00022695"/>
    </source>
</evidence>
<keyword evidence="6 17" id="KW-0808">Transferase</keyword>
<dbReference type="PROSITE" id="PS50173">
    <property type="entry name" value="UMUC"/>
    <property type="match status" value="1"/>
</dbReference>
<evidence type="ECO:0000256" key="11">
    <source>
        <dbReference type="ARBA" id="ARBA00022842"/>
    </source>
</evidence>
<dbReference type="Gene3D" id="3.30.1490.100">
    <property type="entry name" value="DNA polymerase, Y-family, little finger domain"/>
    <property type="match status" value="1"/>
</dbReference>
<feature type="active site" evidence="17">
    <location>
        <position position="136"/>
    </location>
</feature>
<dbReference type="GO" id="GO:0003887">
    <property type="term" value="F:DNA-directed DNA polymerase activity"/>
    <property type="evidence" value="ECO:0007669"/>
    <property type="project" value="UniProtKB-UniRule"/>
</dbReference>
<dbReference type="InterPro" id="IPR050116">
    <property type="entry name" value="DNA_polymerase-Y"/>
</dbReference>
<dbReference type="EC" id="2.7.7.7" evidence="17"/>
<feature type="domain" description="UmuC" evidence="18">
    <location>
        <begin position="38"/>
        <end position="218"/>
    </location>
</feature>
<proteinExistence type="inferred from homology"/>
<keyword evidence="4 17" id="KW-0515">Mutator protein</keyword>
<dbReference type="FunFam" id="3.40.1170.60:FF:000001">
    <property type="entry name" value="DNA polymerase IV"/>
    <property type="match status" value="1"/>
</dbReference>
<evidence type="ECO:0000256" key="13">
    <source>
        <dbReference type="ARBA" id="ARBA00023125"/>
    </source>
</evidence>
<feature type="binding site" evidence="17">
    <location>
        <position position="42"/>
    </location>
    <ligand>
        <name>Mg(2+)</name>
        <dbReference type="ChEBI" id="CHEBI:18420"/>
    </ligand>
</feature>
<sequence length="428" mass="47065">MPALCRDCFSPTKPGAFRCARCGSPRVVDHPELDALSIAHVDCDAFYATIEKRDDPALRDVPVIVGGGKRGVVSTACYLARIRGVRSAMPMFKALEACPEAVVVKPNMEKYARVGREVRQLMGELTPMVEPVSIDEAFLDLTGTERLHKAAPAVMLARFARKVETEIGITISVGLSHNKYLAKVASDFEKPRGFSVIGRAETLTFLADKPVTMIWGVGKALAAQLERDGIRLIGQLQTMDETDLMRRYGVMGQRLARLSRGDDNRVVTPDREAKSISAETTFDTDVADRRRLEQTLFRLAEKVSARAKKADLGGHTVVLKLKTHDFKLSTRNRRLGDPTRLADRIYRTGLDLLGRELDGRKFRLIGIGIADLVAADRCDPPDLVDADAAKRAKAEAAIDAIRAKFGGAAVEKGLVFGTKRIREPVEEE</sequence>
<feature type="binding site" evidence="17">
    <location>
        <position position="135"/>
    </location>
    <ligand>
        <name>Mg(2+)</name>
        <dbReference type="ChEBI" id="CHEBI:18420"/>
    </ligand>
</feature>
<dbReference type="HAMAP" id="MF_01113">
    <property type="entry name" value="DNApol_IV"/>
    <property type="match status" value="1"/>
</dbReference>
<dbReference type="GO" id="GO:0005829">
    <property type="term" value="C:cytosol"/>
    <property type="evidence" value="ECO:0007669"/>
    <property type="project" value="TreeGrafter"/>
</dbReference>
<dbReference type="Gene3D" id="3.40.1170.60">
    <property type="match status" value="1"/>
</dbReference>
<keyword evidence="12 17" id="KW-0239">DNA-directed DNA polymerase</keyword>
<dbReference type="GO" id="GO:0000287">
    <property type="term" value="F:magnesium ion binding"/>
    <property type="evidence" value="ECO:0007669"/>
    <property type="project" value="UniProtKB-UniRule"/>
</dbReference>
<comment type="cofactor">
    <cofactor evidence="17">
        <name>Mg(2+)</name>
        <dbReference type="ChEBI" id="CHEBI:18420"/>
    </cofactor>
    <text evidence="17">Binds 2 magnesium ions per subunit.</text>
</comment>
<comment type="similarity">
    <text evidence="2 17">Belongs to the DNA polymerase type-Y family.</text>
</comment>
<dbReference type="GO" id="GO:0006281">
    <property type="term" value="P:DNA repair"/>
    <property type="evidence" value="ECO:0007669"/>
    <property type="project" value="UniProtKB-UniRule"/>
</dbReference>
<dbReference type="GO" id="GO:0009432">
    <property type="term" value="P:SOS response"/>
    <property type="evidence" value="ECO:0007669"/>
    <property type="project" value="TreeGrafter"/>
</dbReference>
<dbReference type="KEGG" id="mflg:ABS361_04945"/>
<dbReference type="FunFam" id="3.30.1490.100:FF:000004">
    <property type="entry name" value="DNA polymerase IV"/>
    <property type="match status" value="1"/>
</dbReference>
<dbReference type="RefSeq" id="WP_407050719.1">
    <property type="nucleotide sequence ID" value="NZ_CP158568.1"/>
</dbReference>
<comment type="function">
    <text evidence="15 17">Poorly processive, error-prone DNA polymerase involved in untargeted mutagenesis. Copies undamaged DNA at stalled replication forks, which arise in vivo from mismatched or misaligned primer ends. These misaligned primers can be extended by PolIV. Exhibits no 3'-5' exonuclease (proofreading) activity. May be involved in translesional synthesis, in conjunction with the beta clamp from PolIII.</text>
</comment>
<comment type="catalytic activity">
    <reaction evidence="16 17">
        <text>DNA(n) + a 2'-deoxyribonucleoside 5'-triphosphate = DNA(n+1) + diphosphate</text>
        <dbReference type="Rhea" id="RHEA:22508"/>
        <dbReference type="Rhea" id="RHEA-COMP:17339"/>
        <dbReference type="Rhea" id="RHEA-COMP:17340"/>
        <dbReference type="ChEBI" id="CHEBI:33019"/>
        <dbReference type="ChEBI" id="CHEBI:61560"/>
        <dbReference type="ChEBI" id="CHEBI:173112"/>
        <dbReference type="EC" id="2.7.7.7"/>
    </reaction>
</comment>
<name>A0AAU7XF12_9HYPH</name>
<dbReference type="PANTHER" id="PTHR11076">
    <property type="entry name" value="DNA REPAIR POLYMERASE UMUC / TRANSFERASE FAMILY MEMBER"/>
    <property type="match status" value="1"/>
</dbReference>
<dbReference type="Gene3D" id="3.30.70.270">
    <property type="match status" value="1"/>
</dbReference>
<evidence type="ECO:0000313" key="19">
    <source>
        <dbReference type="EMBL" id="XBY45627.1"/>
    </source>
</evidence>
<evidence type="ECO:0000256" key="5">
    <source>
        <dbReference type="ARBA" id="ARBA00022490"/>
    </source>
</evidence>
<dbReference type="Pfam" id="PF00817">
    <property type="entry name" value="IMS"/>
    <property type="match status" value="1"/>
</dbReference>
<feature type="site" description="Substrate discrimination" evidence="17">
    <location>
        <position position="47"/>
    </location>
</feature>
<dbReference type="GO" id="GO:0042276">
    <property type="term" value="P:error-prone translesion synthesis"/>
    <property type="evidence" value="ECO:0007669"/>
    <property type="project" value="TreeGrafter"/>
</dbReference>
<dbReference type="InterPro" id="IPR022880">
    <property type="entry name" value="DNApol_IV"/>
</dbReference>
<evidence type="ECO:0000259" key="18">
    <source>
        <dbReference type="PROSITE" id="PS50173"/>
    </source>
</evidence>
<dbReference type="InterPro" id="IPR043502">
    <property type="entry name" value="DNA/RNA_pol_sf"/>
</dbReference>
<evidence type="ECO:0000256" key="9">
    <source>
        <dbReference type="ARBA" id="ARBA00022723"/>
    </source>
</evidence>
<organism evidence="19">
    <name type="scientific">Methyloraptor flagellatus</name>
    <dbReference type="NCBI Taxonomy" id="3162530"/>
    <lineage>
        <taxon>Bacteria</taxon>
        <taxon>Pseudomonadati</taxon>
        <taxon>Pseudomonadota</taxon>
        <taxon>Alphaproteobacteria</taxon>
        <taxon>Hyphomicrobiales</taxon>
        <taxon>Ancalomicrobiaceae</taxon>
        <taxon>Methyloraptor</taxon>
    </lineage>
</organism>
<evidence type="ECO:0000256" key="15">
    <source>
        <dbReference type="ARBA" id="ARBA00025589"/>
    </source>
</evidence>
<dbReference type="Gene3D" id="1.10.150.20">
    <property type="entry name" value="5' to 3' exonuclease, C-terminal subdomain"/>
    <property type="match status" value="1"/>
</dbReference>
<evidence type="ECO:0000256" key="1">
    <source>
        <dbReference type="ARBA" id="ARBA00004496"/>
    </source>
</evidence>
<protein>
    <recommendedName>
        <fullName evidence="17">DNA polymerase IV</fullName>
        <shortName evidence="17">Pol IV</shortName>
        <ecNumber evidence="17">2.7.7.7</ecNumber>
    </recommendedName>
</protein>
<keyword evidence="7 17" id="KW-0548">Nucleotidyltransferase</keyword>
<keyword evidence="5 17" id="KW-0963">Cytoplasm</keyword>
<evidence type="ECO:0000256" key="10">
    <source>
        <dbReference type="ARBA" id="ARBA00022763"/>
    </source>
</evidence>
<dbReference type="Pfam" id="PF11799">
    <property type="entry name" value="IMS_C"/>
    <property type="match status" value="1"/>
</dbReference>
<reference evidence="19" key="1">
    <citation type="submission" date="2024-06" db="EMBL/GenBank/DDBJ databases">
        <title>Methylostella associata gen. nov., sp. nov., a novel Ancalomicrobiaceae-affiliated facultatively methylotrophic bacteria that feed on methanotrophs of the genus Methylococcus.</title>
        <authorList>
            <person name="Saltykova V."/>
            <person name="Danilova O.V."/>
            <person name="Oshkin I.Y."/>
            <person name="Belova S.E."/>
            <person name="Pimenov N.V."/>
            <person name="Dedysh S.N."/>
        </authorList>
    </citation>
    <scope>NUCLEOTIDE SEQUENCE</scope>
    <source>
        <strain evidence="19">S20</strain>
    </source>
</reference>
<dbReference type="InterPro" id="IPR043128">
    <property type="entry name" value="Rev_trsase/Diguanyl_cyclase"/>
</dbReference>
<evidence type="ECO:0000256" key="14">
    <source>
        <dbReference type="ARBA" id="ARBA00023204"/>
    </source>
</evidence>
<dbReference type="InterPro" id="IPR036775">
    <property type="entry name" value="DNA_pol_Y-fam_lit_finger_sf"/>
</dbReference>
<keyword evidence="14 17" id="KW-0234">DNA repair</keyword>
<dbReference type="CDD" id="cd03586">
    <property type="entry name" value="PolY_Pol_IV_kappa"/>
    <property type="match status" value="1"/>
</dbReference>
<evidence type="ECO:0000256" key="8">
    <source>
        <dbReference type="ARBA" id="ARBA00022705"/>
    </source>
</evidence>
<comment type="subunit">
    <text evidence="3 17">Monomer.</text>
</comment>
<keyword evidence="9 17" id="KW-0479">Metal-binding</keyword>
<dbReference type="SUPFAM" id="SSF100879">
    <property type="entry name" value="Lesion bypass DNA polymerase (Y-family), little finger domain"/>
    <property type="match status" value="1"/>
</dbReference>
<dbReference type="PANTHER" id="PTHR11076:SF33">
    <property type="entry name" value="DNA POLYMERASE KAPPA"/>
    <property type="match status" value="1"/>
</dbReference>
<dbReference type="SUPFAM" id="SSF56672">
    <property type="entry name" value="DNA/RNA polymerases"/>
    <property type="match status" value="1"/>
</dbReference>
<evidence type="ECO:0000256" key="17">
    <source>
        <dbReference type="HAMAP-Rule" id="MF_01113"/>
    </source>
</evidence>
<evidence type="ECO:0000256" key="3">
    <source>
        <dbReference type="ARBA" id="ARBA00011245"/>
    </source>
</evidence>
<evidence type="ECO:0000256" key="2">
    <source>
        <dbReference type="ARBA" id="ARBA00010945"/>
    </source>
</evidence>
<keyword evidence="13 17" id="KW-0238">DNA-binding</keyword>
<dbReference type="InterPro" id="IPR017961">
    <property type="entry name" value="DNA_pol_Y-fam_little_finger"/>
</dbReference>
<dbReference type="GO" id="GO:0003684">
    <property type="term" value="F:damaged DNA binding"/>
    <property type="evidence" value="ECO:0007669"/>
    <property type="project" value="InterPro"/>
</dbReference>
<dbReference type="EMBL" id="CP158568">
    <property type="protein sequence ID" value="XBY45627.1"/>
    <property type="molecule type" value="Genomic_DNA"/>
</dbReference>
<keyword evidence="8 17" id="KW-0235">DNA replication</keyword>
<dbReference type="NCBIfam" id="NF002751">
    <property type="entry name" value="PRK02794.1"/>
    <property type="match status" value="1"/>
</dbReference>
<evidence type="ECO:0000256" key="12">
    <source>
        <dbReference type="ARBA" id="ARBA00022932"/>
    </source>
</evidence>
<gene>
    <name evidence="17" type="primary">dinB</name>
    <name evidence="19" type="ORF">ABS361_04945</name>
</gene>